<evidence type="ECO:0000259" key="6">
    <source>
        <dbReference type="Pfam" id="PF00496"/>
    </source>
</evidence>
<dbReference type="FunFam" id="3.10.105.10:FF:000001">
    <property type="entry name" value="Oligopeptide ABC transporter, oligopeptide-binding protein"/>
    <property type="match status" value="1"/>
</dbReference>
<dbReference type="PANTHER" id="PTHR30290">
    <property type="entry name" value="PERIPLASMIC BINDING COMPONENT OF ABC TRANSPORTER"/>
    <property type="match status" value="1"/>
</dbReference>
<proteinExistence type="inferred from homology"/>
<feature type="domain" description="Solute-binding protein family 5" evidence="6">
    <location>
        <begin position="79"/>
        <end position="469"/>
    </location>
</feature>
<evidence type="ECO:0000313" key="8">
    <source>
        <dbReference type="Proteomes" id="UP000327194"/>
    </source>
</evidence>
<dbReference type="Gene3D" id="3.90.76.10">
    <property type="entry name" value="Dipeptide-binding Protein, Domain 1"/>
    <property type="match status" value="1"/>
</dbReference>
<dbReference type="GO" id="GO:0015833">
    <property type="term" value="P:peptide transport"/>
    <property type="evidence" value="ECO:0007669"/>
    <property type="project" value="UniProtKB-KW"/>
</dbReference>
<dbReference type="RefSeq" id="WP_050780902.1">
    <property type="nucleotide sequence ID" value="NZ_CBCRTC010000007.1"/>
</dbReference>
<protein>
    <submittedName>
        <fullName evidence="7">Peptide ABC transporter substrate-binding protein</fullName>
    </submittedName>
</protein>
<keyword evidence="5" id="KW-0653">Protein transport</keyword>
<keyword evidence="3" id="KW-0813">Transport</keyword>
<dbReference type="Gene3D" id="3.40.190.10">
    <property type="entry name" value="Periplasmic binding protein-like II"/>
    <property type="match status" value="1"/>
</dbReference>
<dbReference type="InterPro" id="IPR000914">
    <property type="entry name" value="SBP_5_dom"/>
</dbReference>
<sequence length="548" mass="61016">MEVFHLNHKKIFSVAFIGAALALVLTGCSSGSTKSGSKDLAINSKDIISTMDSSTVTDTIGAQNLANTMEGLYRYSGRKIEPGIATKVVTPTKGGTQYNFNLRNAKWSNGDPVTAYDFVYSWRRIVDPKTASQYSYIFQGVKNADKITNGKASPKTLGVKAIGPHKLQVNLSQPIPYFNSLLTGASYLPLNQKVVEKAGSKYGLNSKEMVFDGPFKLDKWQVGNTAWTESKNNSYWNKDNVKLNNIKYYVVKDPNTGLNLYASHVIDRYQDLSGDSANQLKNNKDFSTNPTSSTYYIEMNEKKDPFFKNTKIRQAIGHSINRQLLSNQVLGKTATPDASVVPSKMTWNKQTGTDFENEPQSKQDASYNNYNPKLAKQLWTEGLKETGQKNLNLTLLSDDTDSALKQSEFLQAELQKLPGLKVTLANVPFKNRLQRSTSGDFDMVVSAWNADFPDPVTFLNLFETGGAMNDGHWSNKEFDNQIKEASDKNAGNYQARWQNLLNAQTILTKQEGVVPLYQLNTAALTRNDVKNYNMSPNGNYDLAAAYKK</sequence>
<name>A0AAE6TVN8_9LACO</name>
<gene>
    <name evidence="7" type="ORF">LF543_00720</name>
</gene>
<dbReference type="GO" id="GO:1904680">
    <property type="term" value="F:peptide transmembrane transporter activity"/>
    <property type="evidence" value="ECO:0007669"/>
    <property type="project" value="TreeGrafter"/>
</dbReference>
<accession>A0AAE6TVN8</accession>
<keyword evidence="5" id="KW-0571">Peptide transport</keyword>
<dbReference type="KEGG" id="lfv:LF543_00720"/>
<dbReference type="Gene3D" id="3.10.105.10">
    <property type="entry name" value="Dipeptide-binding Protein, Domain 3"/>
    <property type="match status" value="1"/>
</dbReference>
<organism evidence="7 8">
    <name type="scientific">Fructilactobacillus fructivorans</name>
    <dbReference type="NCBI Taxonomy" id="1614"/>
    <lineage>
        <taxon>Bacteria</taxon>
        <taxon>Bacillati</taxon>
        <taxon>Bacillota</taxon>
        <taxon>Bacilli</taxon>
        <taxon>Lactobacillales</taxon>
        <taxon>Lactobacillaceae</taxon>
        <taxon>Fructilactobacillus</taxon>
    </lineage>
</organism>
<comment type="subcellular location">
    <subcellularLocation>
        <location evidence="1">Cell envelope</location>
    </subcellularLocation>
</comment>
<dbReference type="PIRSF" id="PIRSF002741">
    <property type="entry name" value="MppA"/>
    <property type="match status" value="1"/>
</dbReference>
<dbReference type="AlphaFoldDB" id="A0AAE6TVN8"/>
<dbReference type="InterPro" id="IPR039424">
    <property type="entry name" value="SBP_5"/>
</dbReference>
<dbReference type="GO" id="GO:0030288">
    <property type="term" value="C:outer membrane-bounded periplasmic space"/>
    <property type="evidence" value="ECO:0007669"/>
    <property type="project" value="UniProtKB-ARBA"/>
</dbReference>
<evidence type="ECO:0000256" key="5">
    <source>
        <dbReference type="ARBA" id="ARBA00022856"/>
    </source>
</evidence>
<evidence type="ECO:0000256" key="4">
    <source>
        <dbReference type="ARBA" id="ARBA00022729"/>
    </source>
</evidence>
<evidence type="ECO:0000313" key="7">
    <source>
        <dbReference type="EMBL" id="QFX92189.1"/>
    </source>
</evidence>
<dbReference type="Proteomes" id="UP000327194">
    <property type="component" value="Chromosome"/>
</dbReference>
<dbReference type="InterPro" id="IPR030678">
    <property type="entry name" value="Peptide/Ni-bd"/>
</dbReference>
<dbReference type="Pfam" id="PF00496">
    <property type="entry name" value="SBP_bac_5"/>
    <property type="match status" value="1"/>
</dbReference>
<dbReference type="FunFam" id="3.90.76.10:FF:000001">
    <property type="entry name" value="Oligopeptide ABC transporter substrate-binding protein"/>
    <property type="match status" value="1"/>
</dbReference>
<dbReference type="SUPFAM" id="SSF53850">
    <property type="entry name" value="Periplasmic binding protein-like II"/>
    <property type="match status" value="1"/>
</dbReference>
<dbReference type="CDD" id="cd08504">
    <property type="entry name" value="PBP2_OppA"/>
    <property type="match status" value="1"/>
</dbReference>
<comment type="similarity">
    <text evidence="2">Belongs to the bacterial solute-binding protein 5 family.</text>
</comment>
<keyword evidence="4" id="KW-0732">Signal</keyword>
<dbReference type="GO" id="GO:0043190">
    <property type="term" value="C:ATP-binding cassette (ABC) transporter complex"/>
    <property type="evidence" value="ECO:0007669"/>
    <property type="project" value="InterPro"/>
</dbReference>
<dbReference type="EMBL" id="CP045562">
    <property type="protein sequence ID" value="QFX92189.1"/>
    <property type="molecule type" value="Genomic_DNA"/>
</dbReference>
<evidence type="ECO:0000256" key="3">
    <source>
        <dbReference type="ARBA" id="ARBA00022448"/>
    </source>
</evidence>
<evidence type="ECO:0000256" key="2">
    <source>
        <dbReference type="ARBA" id="ARBA00005695"/>
    </source>
</evidence>
<dbReference type="PANTHER" id="PTHR30290:SF10">
    <property type="entry name" value="PERIPLASMIC OLIGOPEPTIDE-BINDING PROTEIN-RELATED"/>
    <property type="match status" value="1"/>
</dbReference>
<reference evidence="7 8" key="1">
    <citation type="submission" date="2019-10" db="EMBL/GenBank/DDBJ databases">
        <title>Genome sequencing of Lactobacillus fructivorans.</title>
        <authorList>
            <person name="Kim K."/>
        </authorList>
    </citation>
    <scope>NUCLEOTIDE SEQUENCE [LARGE SCALE GENOMIC DNA]</scope>
    <source>
        <strain evidence="7 8">LF543</strain>
    </source>
</reference>
<evidence type="ECO:0000256" key="1">
    <source>
        <dbReference type="ARBA" id="ARBA00004196"/>
    </source>
</evidence>